<feature type="transmembrane region" description="Helical" evidence="2">
    <location>
        <begin position="229"/>
        <end position="252"/>
    </location>
</feature>
<organism evidence="3 4">
    <name type="scientific">Gardnerella vaginalis</name>
    <dbReference type="NCBI Taxonomy" id="2702"/>
    <lineage>
        <taxon>Bacteria</taxon>
        <taxon>Bacillati</taxon>
        <taxon>Actinomycetota</taxon>
        <taxon>Actinomycetes</taxon>
        <taxon>Bifidobacteriales</taxon>
        <taxon>Bifidobacteriaceae</taxon>
        <taxon>Gardnerella</taxon>
    </lineage>
</organism>
<comment type="caution">
    <text evidence="3">The sequence shown here is derived from an EMBL/GenBank/DDBJ whole genome shotgun (WGS) entry which is preliminary data.</text>
</comment>
<evidence type="ECO:0000313" key="3">
    <source>
        <dbReference type="EMBL" id="RFD80277.1"/>
    </source>
</evidence>
<feature type="compositionally biased region" description="Basic and acidic residues" evidence="1">
    <location>
        <begin position="318"/>
        <end position="334"/>
    </location>
</feature>
<feature type="compositionally biased region" description="Polar residues" evidence="1">
    <location>
        <begin position="335"/>
        <end position="344"/>
    </location>
</feature>
<dbReference type="EMBL" id="LRTV01000001">
    <property type="protein sequence ID" value="RFD80277.1"/>
    <property type="molecule type" value="Genomic_DNA"/>
</dbReference>
<dbReference type="RefSeq" id="WP_116711877.1">
    <property type="nucleotide sequence ID" value="NZ_LRTV01000001.1"/>
</dbReference>
<name>A0A3E1J1U2_GARVA</name>
<feature type="region of interest" description="Disordered" evidence="1">
    <location>
        <begin position="138"/>
        <end position="157"/>
    </location>
</feature>
<keyword evidence="2" id="KW-0812">Transmembrane</keyword>
<dbReference type="Proteomes" id="UP000259221">
    <property type="component" value="Unassembled WGS sequence"/>
</dbReference>
<dbReference type="OrthoDB" id="3233179at2"/>
<evidence type="ECO:0000256" key="2">
    <source>
        <dbReference type="SAM" id="Phobius"/>
    </source>
</evidence>
<evidence type="ECO:0000313" key="4">
    <source>
        <dbReference type="Proteomes" id="UP000259221"/>
    </source>
</evidence>
<keyword evidence="2" id="KW-1133">Transmembrane helix</keyword>
<feature type="compositionally biased region" description="Low complexity" evidence="1">
    <location>
        <begin position="356"/>
        <end position="365"/>
    </location>
</feature>
<gene>
    <name evidence="3" type="ORF">AXE77_01905</name>
</gene>
<accession>A0A3E1J1U2</accession>
<sequence>MKNFFKGISFTQVLAGSLAAVTSFLLASKIGIAGSVIGVAIGSIVSAVASQLYQNVIHASSRKLAEANVGSSATANAKTDATADATADAKTNVTADATANANDLSNSLACDDTVILSKPANGYVTDSGYKSVGDDANMQPSQQSGALNSGRTISSHASNPELENTRVMELSELRKQREEDMALSDGADVPPISLSQAVNNAYVDSTVRGGYGSSAYRNASYQRNSNHRVTLIVAVVSALIAVVVTAGIVLLFTQGKGTDYINQPNPQPTQPQPQIQQEPRGRTDTHADTHKKTSEGDDSTENAQSGEESDSNNLHSKVGGEDSSMDRTGRESGSDLRSGSSYGTDSKKQNNSEQDGTTAGGNNNNGAGGDLSDLQTGSGNGDASTGSRGNDTSSNVSGKVH</sequence>
<keyword evidence="2" id="KW-0472">Membrane</keyword>
<evidence type="ECO:0000256" key="1">
    <source>
        <dbReference type="SAM" id="MobiDB-lite"/>
    </source>
</evidence>
<feature type="compositionally biased region" description="Polar residues" evidence="1">
    <location>
        <begin position="373"/>
        <end position="401"/>
    </location>
</feature>
<feature type="transmembrane region" description="Helical" evidence="2">
    <location>
        <begin position="7"/>
        <end position="26"/>
    </location>
</feature>
<feature type="compositionally biased region" description="Polar residues" evidence="1">
    <location>
        <begin position="301"/>
        <end position="315"/>
    </location>
</feature>
<feature type="region of interest" description="Disordered" evidence="1">
    <location>
        <begin position="261"/>
        <end position="401"/>
    </location>
</feature>
<reference evidence="3 4" key="1">
    <citation type="submission" date="2016-02" db="EMBL/GenBank/DDBJ databases">
        <authorList>
            <person name="Alioto T."/>
            <person name="Alioto T."/>
        </authorList>
    </citation>
    <scope>NUCLEOTIDE SEQUENCE [LARGE SCALE GENOMIC DNA]</scope>
    <source>
        <strain evidence="3 4">NR010</strain>
    </source>
</reference>
<protein>
    <submittedName>
        <fullName evidence="3">Uncharacterized protein</fullName>
    </submittedName>
</protein>
<dbReference type="AlphaFoldDB" id="A0A3E1J1U2"/>
<proteinExistence type="predicted"/>
<feature type="transmembrane region" description="Helical" evidence="2">
    <location>
        <begin position="32"/>
        <end position="53"/>
    </location>
</feature>
<feature type="compositionally biased region" description="Basic and acidic residues" evidence="1">
    <location>
        <begin position="279"/>
        <end position="295"/>
    </location>
</feature>